<dbReference type="GO" id="GO:0015483">
    <property type="term" value="F:long-chain fatty acid transporting porin activity"/>
    <property type="evidence" value="ECO:0007669"/>
    <property type="project" value="TreeGrafter"/>
</dbReference>
<comment type="similarity">
    <text evidence="2">Belongs to the OmpP1/FadL family.</text>
</comment>
<feature type="signal peptide" evidence="8">
    <location>
        <begin position="1"/>
        <end position="19"/>
    </location>
</feature>
<evidence type="ECO:0000256" key="3">
    <source>
        <dbReference type="ARBA" id="ARBA00022452"/>
    </source>
</evidence>
<dbReference type="Pfam" id="PF03349">
    <property type="entry name" value="Toluene_X"/>
    <property type="match status" value="1"/>
</dbReference>
<dbReference type="RefSeq" id="WP_139065703.1">
    <property type="nucleotide sequence ID" value="NZ_CP040812.1"/>
</dbReference>
<dbReference type="EMBL" id="CP040812">
    <property type="protein sequence ID" value="QCY69127.1"/>
    <property type="molecule type" value="Genomic_DNA"/>
</dbReference>
<evidence type="ECO:0000256" key="2">
    <source>
        <dbReference type="ARBA" id="ARBA00008163"/>
    </source>
</evidence>
<dbReference type="Proteomes" id="UP000309016">
    <property type="component" value="Chromosome"/>
</dbReference>
<dbReference type="OrthoDB" id="9765571at2"/>
<dbReference type="PANTHER" id="PTHR35093:SF8">
    <property type="entry name" value="OUTER MEMBRANE PROTEIN NMB0088-RELATED"/>
    <property type="match status" value="1"/>
</dbReference>
<evidence type="ECO:0000256" key="1">
    <source>
        <dbReference type="ARBA" id="ARBA00004571"/>
    </source>
</evidence>
<comment type="subcellular location">
    <subcellularLocation>
        <location evidence="1">Cell outer membrane</location>
        <topology evidence="1">Multi-pass membrane protein</topology>
    </subcellularLocation>
</comment>
<dbReference type="InterPro" id="IPR005017">
    <property type="entry name" value="OMPP1/FadL/TodX"/>
</dbReference>
<evidence type="ECO:0000256" key="5">
    <source>
        <dbReference type="ARBA" id="ARBA00022729"/>
    </source>
</evidence>
<evidence type="ECO:0000313" key="10">
    <source>
        <dbReference type="Proteomes" id="UP000309016"/>
    </source>
</evidence>
<sequence length="503" mass="55441">MKKIFITALAFLGMGFSQAQNITDALRYSTESLSGTARYRGMSGAFGALGGDISAMSMNPAGSAVFLNSYSTVTLNYNNRRNSTSYFNGFNANRNSDVNFEQAGAVLVFNSTNPDNRFGKFTIGVNYAQTNNFDDNFLARGIGSTSIDSYFLNYANGIPLELLETIENETITDLYLFLGENEGFGAQQAFLGYQGYIIDPVSNTLDNTSYTSTIAPGSFDQSYSYAATGLNGKFTFNFASEFEDFLYMGANLNAHFLNYDRSTRLLERNSNAGSETNEVIFGNNLSTTGSGFSLQVGTIAKLSDNFRLGVTYDTPTWYTINERATQRLETFSNEFDERVVVNPNVVNSYPDYNLKTPGKLTGSLAVLFGPSGLLSFDYSYKDYSSIELRPAGDPEFMFQNSIIADNLRAASTYRIGGEYRISNWSLRGGYRFEESPYVDETTIGDLTGYSAGLGYNFGNIKIDLAYDNASRTDNPQLYQVGLTNRAGIDRDFTNVILSLSFGL</sequence>
<organism evidence="9 10">
    <name type="scientific">Antarcticibacterium flavum</name>
    <dbReference type="NCBI Taxonomy" id="2058175"/>
    <lineage>
        <taxon>Bacteria</taxon>
        <taxon>Pseudomonadati</taxon>
        <taxon>Bacteroidota</taxon>
        <taxon>Flavobacteriia</taxon>
        <taxon>Flavobacteriales</taxon>
        <taxon>Flavobacteriaceae</taxon>
        <taxon>Antarcticibacterium</taxon>
    </lineage>
</organism>
<evidence type="ECO:0000256" key="6">
    <source>
        <dbReference type="ARBA" id="ARBA00023136"/>
    </source>
</evidence>
<dbReference type="KEGG" id="afla:FHG64_06745"/>
<keyword evidence="5 8" id="KW-0732">Signal</keyword>
<evidence type="ECO:0000256" key="7">
    <source>
        <dbReference type="ARBA" id="ARBA00023237"/>
    </source>
</evidence>
<name>A0A5B7X182_9FLAO</name>
<dbReference type="AlphaFoldDB" id="A0A5B7X182"/>
<evidence type="ECO:0000256" key="8">
    <source>
        <dbReference type="SAM" id="SignalP"/>
    </source>
</evidence>
<evidence type="ECO:0000313" key="9">
    <source>
        <dbReference type="EMBL" id="QCY69127.1"/>
    </source>
</evidence>
<reference evidence="9 10" key="1">
    <citation type="submission" date="2019-06" db="EMBL/GenBank/DDBJ databases">
        <title>Complete genome sequence of Antarcticibacterium flavum KCTC 52984T from an Antarctic marine sediment.</title>
        <authorList>
            <person name="Lee Y.M."/>
            <person name="Shin S.C."/>
        </authorList>
    </citation>
    <scope>NUCLEOTIDE SEQUENCE [LARGE SCALE GENOMIC DNA]</scope>
    <source>
        <strain evidence="9 10">KCTC 52984</strain>
    </source>
</reference>
<proteinExistence type="inferred from homology"/>
<keyword evidence="7" id="KW-0998">Cell outer membrane</keyword>
<keyword evidence="4" id="KW-0812">Transmembrane</keyword>
<keyword evidence="6" id="KW-0472">Membrane</keyword>
<dbReference type="Gene3D" id="2.40.160.60">
    <property type="entry name" value="Outer membrane protein transport protein (OMPP1/FadL/TodX)"/>
    <property type="match status" value="1"/>
</dbReference>
<evidence type="ECO:0000256" key="4">
    <source>
        <dbReference type="ARBA" id="ARBA00022692"/>
    </source>
</evidence>
<dbReference type="SUPFAM" id="SSF56935">
    <property type="entry name" value="Porins"/>
    <property type="match status" value="1"/>
</dbReference>
<dbReference type="GO" id="GO:0009279">
    <property type="term" value="C:cell outer membrane"/>
    <property type="evidence" value="ECO:0007669"/>
    <property type="project" value="UniProtKB-SubCell"/>
</dbReference>
<accession>A0A5B7X182</accession>
<protein>
    <submittedName>
        <fullName evidence="9">Transporter</fullName>
    </submittedName>
</protein>
<feature type="chain" id="PRO_5022960954" evidence="8">
    <location>
        <begin position="20"/>
        <end position="503"/>
    </location>
</feature>
<keyword evidence="3" id="KW-1134">Transmembrane beta strand</keyword>
<dbReference type="PANTHER" id="PTHR35093">
    <property type="entry name" value="OUTER MEMBRANE PROTEIN NMB0088-RELATED"/>
    <property type="match status" value="1"/>
</dbReference>
<gene>
    <name evidence="9" type="ORF">FHG64_06745</name>
</gene>
<keyword evidence="10" id="KW-1185">Reference proteome</keyword>